<keyword evidence="3" id="KW-1185">Reference proteome</keyword>
<dbReference type="OrthoDB" id="1524766at2"/>
<dbReference type="Gene3D" id="3.10.450.50">
    <property type="match status" value="1"/>
</dbReference>
<protein>
    <submittedName>
        <fullName evidence="2">Uncharacterized protein DUF4783</fullName>
    </submittedName>
</protein>
<dbReference type="EMBL" id="PGFJ01000001">
    <property type="protein sequence ID" value="PJJ84490.1"/>
    <property type="molecule type" value="Genomic_DNA"/>
</dbReference>
<reference evidence="2 3" key="1">
    <citation type="submission" date="2017-11" db="EMBL/GenBank/DDBJ databases">
        <title>Genomic Encyclopedia of Archaeal and Bacterial Type Strains, Phase II (KMG-II): From Individual Species to Whole Genera.</title>
        <authorList>
            <person name="Goeker M."/>
        </authorList>
    </citation>
    <scope>NUCLEOTIDE SEQUENCE [LARGE SCALE GENOMIC DNA]</scope>
    <source>
        <strain evidence="2 3">DSM 28175</strain>
    </source>
</reference>
<organism evidence="2 3">
    <name type="scientific">Mucilaginibacter auburnensis</name>
    <dbReference type="NCBI Taxonomy" id="1457233"/>
    <lineage>
        <taxon>Bacteria</taxon>
        <taxon>Pseudomonadati</taxon>
        <taxon>Bacteroidota</taxon>
        <taxon>Sphingobacteriia</taxon>
        <taxon>Sphingobacteriales</taxon>
        <taxon>Sphingobacteriaceae</taxon>
        <taxon>Mucilaginibacter</taxon>
    </lineage>
</organism>
<proteinExistence type="predicted"/>
<comment type="caution">
    <text evidence="2">The sequence shown here is derived from an EMBL/GenBank/DDBJ whole genome shotgun (WGS) entry which is preliminary data.</text>
</comment>
<dbReference type="Proteomes" id="UP000242687">
    <property type="component" value="Unassembled WGS sequence"/>
</dbReference>
<dbReference type="AlphaFoldDB" id="A0A2H9VUI1"/>
<dbReference type="InterPro" id="IPR031977">
    <property type="entry name" value="DUF4783"/>
</dbReference>
<feature type="chain" id="PRO_5014119322" evidence="1">
    <location>
        <begin position="22"/>
        <end position="129"/>
    </location>
</feature>
<evidence type="ECO:0000256" key="1">
    <source>
        <dbReference type="SAM" id="SignalP"/>
    </source>
</evidence>
<evidence type="ECO:0000313" key="3">
    <source>
        <dbReference type="Proteomes" id="UP000242687"/>
    </source>
</evidence>
<feature type="signal peptide" evidence="1">
    <location>
        <begin position="1"/>
        <end position="21"/>
    </location>
</feature>
<dbReference type="Pfam" id="PF16022">
    <property type="entry name" value="DUF4783"/>
    <property type="match status" value="1"/>
</dbReference>
<dbReference type="RefSeq" id="WP_100340682.1">
    <property type="nucleotide sequence ID" value="NZ_PGFJ01000001.1"/>
</dbReference>
<accession>A0A2H9VUI1</accession>
<name>A0A2H9VUI1_9SPHI</name>
<gene>
    <name evidence="2" type="ORF">CLV57_1503</name>
</gene>
<sequence>MKLFYLTLFAFLFLRPSPTGAVDIVAQLLGKGNVTELSKLFAAEVEIGVPGTDEDTYNKTAAADIITKFFAQNKPTGSKVLHKIATGNLQYGVVILSTSKGQYRASFNVKEENGVTHLLKLLIEADKVK</sequence>
<evidence type="ECO:0000313" key="2">
    <source>
        <dbReference type="EMBL" id="PJJ84490.1"/>
    </source>
</evidence>
<keyword evidence="1" id="KW-0732">Signal</keyword>